<keyword evidence="1" id="KW-0472">Membrane</keyword>
<evidence type="ECO:0000313" key="2">
    <source>
        <dbReference type="EMBL" id="CAG8707470.1"/>
    </source>
</evidence>
<evidence type="ECO:0000256" key="1">
    <source>
        <dbReference type="SAM" id="Phobius"/>
    </source>
</evidence>
<comment type="caution">
    <text evidence="2">The sequence shown here is derived from an EMBL/GenBank/DDBJ whole genome shotgun (WGS) entry which is preliminary data.</text>
</comment>
<feature type="non-terminal residue" evidence="2">
    <location>
        <position position="54"/>
    </location>
</feature>
<dbReference type="InterPro" id="IPR038213">
    <property type="entry name" value="IFI6/IFI27-like_sf"/>
</dbReference>
<evidence type="ECO:0000313" key="3">
    <source>
        <dbReference type="Proteomes" id="UP000789342"/>
    </source>
</evidence>
<keyword evidence="1" id="KW-0812">Transmembrane</keyword>
<gene>
    <name evidence="2" type="ORF">AMORRO_LOCUS12504</name>
</gene>
<accession>A0A9N9HUS9</accession>
<dbReference type="AlphaFoldDB" id="A0A9N9HUS9"/>
<dbReference type="Proteomes" id="UP000789342">
    <property type="component" value="Unassembled WGS sequence"/>
</dbReference>
<dbReference type="EMBL" id="CAJVPV010018518">
    <property type="protein sequence ID" value="CAG8707470.1"/>
    <property type="molecule type" value="Genomic_DNA"/>
</dbReference>
<dbReference type="Gene3D" id="6.10.110.10">
    <property type="match status" value="1"/>
</dbReference>
<proteinExistence type="predicted"/>
<organism evidence="2 3">
    <name type="scientific">Acaulospora morrowiae</name>
    <dbReference type="NCBI Taxonomy" id="94023"/>
    <lineage>
        <taxon>Eukaryota</taxon>
        <taxon>Fungi</taxon>
        <taxon>Fungi incertae sedis</taxon>
        <taxon>Mucoromycota</taxon>
        <taxon>Glomeromycotina</taxon>
        <taxon>Glomeromycetes</taxon>
        <taxon>Diversisporales</taxon>
        <taxon>Acaulosporaceae</taxon>
        <taxon>Acaulospora</taxon>
    </lineage>
</organism>
<sequence>MGLISYVVVVTVGSVANVVGALVLLPLLGFGAAGVVAGSLAAGAQSYIGYVSAG</sequence>
<keyword evidence="3" id="KW-1185">Reference proteome</keyword>
<protein>
    <submittedName>
        <fullName evidence="2">15956_t:CDS:1</fullName>
    </submittedName>
</protein>
<reference evidence="2" key="1">
    <citation type="submission" date="2021-06" db="EMBL/GenBank/DDBJ databases">
        <authorList>
            <person name="Kallberg Y."/>
            <person name="Tangrot J."/>
            <person name="Rosling A."/>
        </authorList>
    </citation>
    <scope>NUCLEOTIDE SEQUENCE</scope>
    <source>
        <strain evidence="2">CL551</strain>
    </source>
</reference>
<keyword evidence="1" id="KW-1133">Transmembrane helix</keyword>
<feature type="transmembrane region" description="Helical" evidence="1">
    <location>
        <begin position="6"/>
        <end position="30"/>
    </location>
</feature>
<name>A0A9N9HUS9_9GLOM</name>